<evidence type="ECO:0000313" key="3">
    <source>
        <dbReference type="Proteomes" id="UP000694892"/>
    </source>
</evidence>
<dbReference type="EMBL" id="CM004478">
    <property type="protein sequence ID" value="OCT72782.1"/>
    <property type="molecule type" value="Genomic_DNA"/>
</dbReference>
<protein>
    <submittedName>
        <fullName evidence="2">Uncharacterized protein</fullName>
    </submittedName>
</protein>
<dbReference type="AlphaFoldDB" id="A0A974HCE5"/>
<keyword evidence="1" id="KW-0812">Transmembrane</keyword>
<feature type="transmembrane region" description="Helical" evidence="1">
    <location>
        <begin position="12"/>
        <end position="31"/>
    </location>
</feature>
<keyword evidence="1" id="KW-1133">Transmembrane helix</keyword>
<proteinExistence type="predicted"/>
<name>A0A974HCE5_XENLA</name>
<evidence type="ECO:0000313" key="2">
    <source>
        <dbReference type="EMBL" id="OCT72782.1"/>
    </source>
</evidence>
<gene>
    <name evidence="2" type="ORF">XELAEV_18035764mg</name>
</gene>
<accession>A0A974HCE5</accession>
<feature type="transmembrane region" description="Helical" evidence="1">
    <location>
        <begin position="95"/>
        <end position="115"/>
    </location>
</feature>
<reference evidence="3" key="1">
    <citation type="journal article" date="2016" name="Nature">
        <title>Genome evolution in the allotetraploid frog Xenopus laevis.</title>
        <authorList>
            <person name="Session A.M."/>
            <person name="Uno Y."/>
            <person name="Kwon T."/>
            <person name="Chapman J.A."/>
            <person name="Toyoda A."/>
            <person name="Takahashi S."/>
            <person name="Fukui A."/>
            <person name="Hikosaka A."/>
            <person name="Suzuki A."/>
            <person name="Kondo M."/>
            <person name="van Heeringen S.J."/>
            <person name="Quigley I."/>
            <person name="Heinz S."/>
            <person name="Ogino H."/>
            <person name="Ochi H."/>
            <person name="Hellsten U."/>
            <person name="Lyons J.B."/>
            <person name="Simakov O."/>
            <person name="Putnam N."/>
            <person name="Stites J."/>
            <person name="Kuroki Y."/>
            <person name="Tanaka T."/>
            <person name="Michiue T."/>
            <person name="Watanabe M."/>
            <person name="Bogdanovic O."/>
            <person name="Lister R."/>
            <person name="Georgiou G."/>
            <person name="Paranjpe S.S."/>
            <person name="van Kruijsbergen I."/>
            <person name="Shu S."/>
            <person name="Carlson J."/>
            <person name="Kinoshita T."/>
            <person name="Ohta Y."/>
            <person name="Mawaribuchi S."/>
            <person name="Jenkins J."/>
            <person name="Grimwood J."/>
            <person name="Schmutz J."/>
            <person name="Mitros T."/>
            <person name="Mozaffari S.V."/>
            <person name="Suzuki Y."/>
            <person name="Haramoto Y."/>
            <person name="Yamamoto T.S."/>
            <person name="Takagi C."/>
            <person name="Heald R."/>
            <person name="Miller K."/>
            <person name="Haudenschild C."/>
            <person name="Kitzman J."/>
            <person name="Nakayama T."/>
            <person name="Izutsu Y."/>
            <person name="Robert J."/>
            <person name="Fortriede J."/>
            <person name="Burns K."/>
            <person name="Lotay V."/>
            <person name="Karimi K."/>
            <person name="Yasuoka Y."/>
            <person name="Dichmann D.S."/>
            <person name="Flajnik M.F."/>
            <person name="Houston D.W."/>
            <person name="Shendure J."/>
            <person name="DuPasquier L."/>
            <person name="Vize P.D."/>
            <person name="Zorn A.M."/>
            <person name="Ito M."/>
            <person name="Marcotte E.M."/>
            <person name="Wallingford J.B."/>
            <person name="Ito Y."/>
            <person name="Asashima M."/>
            <person name="Ueno N."/>
            <person name="Matsuda Y."/>
            <person name="Veenstra G.J."/>
            <person name="Fujiyama A."/>
            <person name="Harland R.M."/>
            <person name="Taira M."/>
            <person name="Rokhsar D.S."/>
        </authorList>
    </citation>
    <scope>NUCLEOTIDE SEQUENCE [LARGE SCALE GENOMIC DNA]</scope>
    <source>
        <strain evidence="3">J</strain>
    </source>
</reference>
<dbReference type="Proteomes" id="UP000694892">
    <property type="component" value="Chromosome 7L"/>
</dbReference>
<sequence>MDILQKIHSFRFICEGCILTVCNYASLFQIFNPVHFFSDLGFKVTKKSKTSVGVICAVTRRGCPLCQTSKEPSPYDFSAIAIHFMGDEENQLEKLSSAFQISAICFTYSVIVFFYT</sequence>
<keyword evidence="1" id="KW-0472">Membrane</keyword>
<evidence type="ECO:0000256" key="1">
    <source>
        <dbReference type="SAM" id="Phobius"/>
    </source>
</evidence>
<organism evidence="2 3">
    <name type="scientific">Xenopus laevis</name>
    <name type="common">African clawed frog</name>
    <dbReference type="NCBI Taxonomy" id="8355"/>
    <lineage>
        <taxon>Eukaryota</taxon>
        <taxon>Metazoa</taxon>
        <taxon>Chordata</taxon>
        <taxon>Craniata</taxon>
        <taxon>Vertebrata</taxon>
        <taxon>Euteleostomi</taxon>
        <taxon>Amphibia</taxon>
        <taxon>Batrachia</taxon>
        <taxon>Anura</taxon>
        <taxon>Pipoidea</taxon>
        <taxon>Pipidae</taxon>
        <taxon>Xenopodinae</taxon>
        <taxon>Xenopus</taxon>
        <taxon>Xenopus</taxon>
    </lineage>
</organism>